<comment type="similarity">
    <text evidence="1">Belongs to the GSP E family.</text>
</comment>
<evidence type="ECO:0000313" key="4">
    <source>
        <dbReference type="Proteomes" id="UP000323819"/>
    </source>
</evidence>
<reference evidence="3 4" key="1">
    <citation type="submission" date="2019-06" db="EMBL/GenBank/DDBJ databases">
        <title>Vibrio cholerae phylogeny based on whole-genome sequencing reveals genetic diversity and population strucutre.</title>
        <authorList>
            <person name="Zhiqiu Y."/>
            <person name="Bin L."/>
            <person name="Lingyan J."/>
        </authorList>
    </citation>
    <scope>NUCLEOTIDE SEQUENCE [LARGE SCALE GENOMIC DNA]</scope>
    <source>
        <strain evidence="3 4">N2814</strain>
    </source>
</reference>
<comment type="caution">
    <text evidence="3">The sequence shown here is derived from an EMBL/GenBank/DDBJ whole genome shotgun (WGS) entry which is preliminary data.</text>
</comment>
<dbReference type="PANTHER" id="PTHR30486:SF6">
    <property type="entry name" value="TYPE IV PILUS RETRACTATION ATPASE PILT"/>
    <property type="match status" value="1"/>
</dbReference>
<evidence type="ECO:0000256" key="1">
    <source>
        <dbReference type="ARBA" id="ARBA00006611"/>
    </source>
</evidence>
<accession>A0ABD7SRA8</accession>
<gene>
    <name evidence="3" type="ORF">FXF03_01960</name>
</gene>
<dbReference type="InterPro" id="IPR001482">
    <property type="entry name" value="T2SS/T4SS_dom"/>
</dbReference>
<dbReference type="InterPro" id="IPR027417">
    <property type="entry name" value="P-loop_NTPase"/>
</dbReference>
<dbReference type="SUPFAM" id="SSF52540">
    <property type="entry name" value="P-loop containing nucleoside triphosphate hydrolases"/>
    <property type="match status" value="1"/>
</dbReference>
<feature type="domain" description="Bacterial type II secretion system protein E" evidence="2">
    <location>
        <begin position="199"/>
        <end position="361"/>
    </location>
</feature>
<name>A0ABD7SRA8_VIBCL</name>
<dbReference type="Gene3D" id="3.40.50.300">
    <property type="entry name" value="P-loop containing nucleotide triphosphate hydrolases"/>
    <property type="match status" value="1"/>
</dbReference>
<protein>
    <recommendedName>
        <fullName evidence="2">Bacterial type II secretion system protein E domain-containing protein</fullName>
    </recommendedName>
</protein>
<dbReference type="InterPro" id="IPR050921">
    <property type="entry name" value="T4SS_GSP_E_ATPase"/>
</dbReference>
<dbReference type="RefSeq" id="WP_119298969.1">
    <property type="nucleotide sequence ID" value="NZ_JBBBZX010000080.1"/>
</dbReference>
<dbReference type="Pfam" id="PF00437">
    <property type="entry name" value="T2SSE"/>
    <property type="match status" value="1"/>
</dbReference>
<dbReference type="Proteomes" id="UP000323819">
    <property type="component" value="Unassembled WGS sequence"/>
</dbReference>
<dbReference type="Gene3D" id="3.30.450.90">
    <property type="match status" value="1"/>
</dbReference>
<dbReference type="AlphaFoldDB" id="A0ABD7SRA8"/>
<proteinExistence type="inferred from homology"/>
<evidence type="ECO:0000313" key="3">
    <source>
        <dbReference type="EMBL" id="TXX67365.1"/>
    </source>
</evidence>
<dbReference type="PANTHER" id="PTHR30486">
    <property type="entry name" value="TWITCHING MOTILITY PROTEIN PILT"/>
    <property type="match status" value="1"/>
</dbReference>
<organism evidence="3 4">
    <name type="scientific">Vibrio cholerae</name>
    <dbReference type="NCBI Taxonomy" id="666"/>
    <lineage>
        <taxon>Bacteria</taxon>
        <taxon>Pseudomonadati</taxon>
        <taxon>Pseudomonadota</taxon>
        <taxon>Gammaproteobacteria</taxon>
        <taxon>Vibrionales</taxon>
        <taxon>Vibrionaceae</taxon>
        <taxon>Vibrio</taxon>
    </lineage>
</organism>
<evidence type="ECO:0000259" key="2">
    <source>
        <dbReference type="Pfam" id="PF00437"/>
    </source>
</evidence>
<dbReference type="EMBL" id="VSIJ01000005">
    <property type="protein sequence ID" value="TXX67365.1"/>
    <property type="molecule type" value="Genomic_DNA"/>
</dbReference>
<sequence>MTSNDFGLELDKIDLPNFIDDSKVVIETTSNCEQLSNRNSYNLNVQEQLVDQPIWNDALYRQLHDTKVFSRDNLDQIFEVVDRVYGTKVSDVVFPSENSVYIKVDKLLIPLFNRQITKPEIEQFISQVLGDEAVYDLKNPDNDDIDESYNALLSDKLLRYRLNACRYREPIGSQGYKLTFRSLPSKVPTFDDYNVPDFIRRNSSPSKGLVIIAGPTGSGKTTLCAAILDSINKDANYPRFVLAYEQPPEYLLGSLKGPNPIFQHAVGKYKDMKNFAAALRNSLRNAPGVIFSGETRDAETFEILPRIAESGHLAITTTHAGTVSGILTRVSNEVSGDKEQIIRNFITYAHLFVVQNLVRTVDGRMTPVHEWLLFDDEIKKNLLSLPKGHDLVTEVNSLVIKNGKPLKEDLTNLYKSGIISEFTFRRHLSGDL</sequence>